<proteinExistence type="predicted"/>
<sequence>MGLPDWRTRFTRLEQKKYINKAFSSRYIADVSGNPTQKKVHLSAGGNESTQILSLNCLHHAKWRKAIFYAIDTLDENVFHCFYWVQQTDKNKLR</sequence>
<organism evidence="1 2">
    <name type="scientific">Caerostris extrusa</name>
    <name type="common">Bark spider</name>
    <name type="synonym">Caerostris bankana</name>
    <dbReference type="NCBI Taxonomy" id="172846"/>
    <lineage>
        <taxon>Eukaryota</taxon>
        <taxon>Metazoa</taxon>
        <taxon>Ecdysozoa</taxon>
        <taxon>Arthropoda</taxon>
        <taxon>Chelicerata</taxon>
        <taxon>Arachnida</taxon>
        <taxon>Araneae</taxon>
        <taxon>Araneomorphae</taxon>
        <taxon>Entelegynae</taxon>
        <taxon>Araneoidea</taxon>
        <taxon>Araneidae</taxon>
        <taxon>Caerostris</taxon>
    </lineage>
</organism>
<name>A0AAV4MZ28_CAEEX</name>
<evidence type="ECO:0000313" key="1">
    <source>
        <dbReference type="EMBL" id="GIX77797.1"/>
    </source>
</evidence>
<evidence type="ECO:0000313" key="2">
    <source>
        <dbReference type="Proteomes" id="UP001054945"/>
    </source>
</evidence>
<evidence type="ECO:0008006" key="3">
    <source>
        <dbReference type="Google" id="ProtNLM"/>
    </source>
</evidence>
<comment type="caution">
    <text evidence="1">The sequence shown here is derived from an EMBL/GenBank/DDBJ whole genome shotgun (WGS) entry which is preliminary data.</text>
</comment>
<dbReference type="Proteomes" id="UP001054945">
    <property type="component" value="Unassembled WGS sequence"/>
</dbReference>
<gene>
    <name evidence="1" type="ORF">CEXT_225111</name>
</gene>
<dbReference type="EMBL" id="BPLR01020358">
    <property type="protein sequence ID" value="GIX77797.1"/>
    <property type="molecule type" value="Genomic_DNA"/>
</dbReference>
<protein>
    <recommendedName>
        <fullName evidence="3">LAGLIDADG homing endonuclease</fullName>
    </recommendedName>
</protein>
<keyword evidence="2" id="KW-1185">Reference proteome</keyword>
<accession>A0AAV4MZ28</accession>
<reference evidence="1 2" key="1">
    <citation type="submission" date="2021-06" db="EMBL/GenBank/DDBJ databases">
        <title>Caerostris extrusa draft genome.</title>
        <authorList>
            <person name="Kono N."/>
            <person name="Arakawa K."/>
        </authorList>
    </citation>
    <scope>NUCLEOTIDE SEQUENCE [LARGE SCALE GENOMIC DNA]</scope>
</reference>
<dbReference type="AlphaFoldDB" id="A0AAV4MZ28"/>